<comment type="caution">
    <text evidence="2">The sequence shown here is derived from an EMBL/GenBank/DDBJ whole genome shotgun (WGS) entry which is preliminary data.</text>
</comment>
<feature type="compositionally biased region" description="Polar residues" evidence="1">
    <location>
        <begin position="221"/>
        <end position="238"/>
    </location>
</feature>
<proteinExistence type="predicted"/>
<feature type="compositionally biased region" description="Polar residues" evidence="1">
    <location>
        <begin position="473"/>
        <end position="487"/>
    </location>
</feature>
<feature type="region of interest" description="Disordered" evidence="1">
    <location>
        <begin position="298"/>
        <end position="332"/>
    </location>
</feature>
<dbReference type="EMBL" id="JAVRBK010000007">
    <property type="protein sequence ID" value="KAK5641541.1"/>
    <property type="molecule type" value="Genomic_DNA"/>
</dbReference>
<feature type="compositionally biased region" description="Polar residues" evidence="1">
    <location>
        <begin position="376"/>
        <end position="388"/>
    </location>
</feature>
<feature type="region of interest" description="Disordered" evidence="1">
    <location>
        <begin position="155"/>
        <end position="273"/>
    </location>
</feature>
<organism evidence="2 3">
    <name type="scientific">Pyrocoelia pectoralis</name>
    <dbReference type="NCBI Taxonomy" id="417401"/>
    <lineage>
        <taxon>Eukaryota</taxon>
        <taxon>Metazoa</taxon>
        <taxon>Ecdysozoa</taxon>
        <taxon>Arthropoda</taxon>
        <taxon>Hexapoda</taxon>
        <taxon>Insecta</taxon>
        <taxon>Pterygota</taxon>
        <taxon>Neoptera</taxon>
        <taxon>Endopterygota</taxon>
        <taxon>Coleoptera</taxon>
        <taxon>Polyphaga</taxon>
        <taxon>Elateriformia</taxon>
        <taxon>Elateroidea</taxon>
        <taxon>Lampyridae</taxon>
        <taxon>Lampyrinae</taxon>
        <taxon>Pyrocoelia</taxon>
    </lineage>
</organism>
<evidence type="ECO:0000256" key="1">
    <source>
        <dbReference type="SAM" id="MobiDB-lite"/>
    </source>
</evidence>
<accession>A0AAN7ZJ71</accession>
<dbReference type="AlphaFoldDB" id="A0AAN7ZJ71"/>
<feature type="region of interest" description="Disordered" evidence="1">
    <location>
        <begin position="376"/>
        <end position="412"/>
    </location>
</feature>
<feature type="compositionally biased region" description="Basic residues" evidence="1">
    <location>
        <begin position="301"/>
        <end position="311"/>
    </location>
</feature>
<evidence type="ECO:0008006" key="4">
    <source>
        <dbReference type="Google" id="ProtNLM"/>
    </source>
</evidence>
<feature type="compositionally biased region" description="Polar residues" evidence="1">
    <location>
        <begin position="454"/>
        <end position="466"/>
    </location>
</feature>
<feature type="region of interest" description="Disordered" evidence="1">
    <location>
        <begin position="454"/>
        <end position="497"/>
    </location>
</feature>
<gene>
    <name evidence="2" type="ORF">RI129_010088</name>
</gene>
<protein>
    <recommendedName>
        <fullName evidence="4">Shugoshin C-terminal domain-containing protein</fullName>
    </recommendedName>
</protein>
<dbReference type="Proteomes" id="UP001329430">
    <property type="component" value="Chromosome 7"/>
</dbReference>
<reference evidence="2 3" key="1">
    <citation type="journal article" date="2024" name="Insects">
        <title>An Improved Chromosome-Level Genome Assembly of the Firefly Pyrocoelia pectoralis.</title>
        <authorList>
            <person name="Fu X."/>
            <person name="Meyer-Rochow V.B."/>
            <person name="Ballantyne L."/>
            <person name="Zhu X."/>
        </authorList>
    </citation>
    <scope>NUCLEOTIDE SEQUENCE [LARGE SCALE GENOMIC DNA]</scope>
    <source>
        <strain evidence="2">XCY_ONT2</strain>
    </source>
</reference>
<name>A0AAN7ZJ71_9COLE</name>
<evidence type="ECO:0000313" key="2">
    <source>
        <dbReference type="EMBL" id="KAK5641541.1"/>
    </source>
</evidence>
<evidence type="ECO:0000313" key="3">
    <source>
        <dbReference type="Proteomes" id="UP001329430"/>
    </source>
</evidence>
<feature type="compositionally biased region" description="Low complexity" evidence="1">
    <location>
        <begin position="253"/>
        <end position="270"/>
    </location>
</feature>
<sequence>MGRTRTRSQQVLKTETAASNTAAENVYLKEKNAELAKALAETQILNKHMLDDRNYIRKELFGATLRIKKLENYINNIDVSVRETINCIFALSGHATEIVNFVTCSRRIAETSLSNLNQTSKSQSCSMNRTQAVKPMIDGHVIYSPTINLRRVNPNSSELQSHRSTNNLQNVESDYDDDPGQDDNNLSGNNSFERRSSANRQYRHISERRALSEVNADLESNEGNSETSAHSEDIQLSINDMRRLSTVEEEQMSLSNRQNSSSNNGRSHNLPGAAGQVPLLSGVFRDVRVYLSPVDPLPHITKVRGSSKSHNFKSSDVHASRSPEAGPSSRENINMNDEVQEENVETNNSNLMNKFPKGTCSSTPITSFGCSQSTSTLNVGNSSVENHSTNTRARKRRRTTDHTNPKKLVFNKASQSDINASCLTDDDPLEGPSHLLDSTCVNKLHTLSQLGLSPISAVNPTDTVLSENRESSEGNAGTSKKQENNFVTKEKWKKGKV</sequence>
<feature type="compositionally biased region" description="Polar residues" evidence="1">
    <location>
        <begin position="155"/>
        <end position="172"/>
    </location>
</feature>
<keyword evidence="3" id="KW-1185">Reference proteome</keyword>